<feature type="transmembrane region" description="Helical" evidence="1">
    <location>
        <begin position="314"/>
        <end position="331"/>
    </location>
</feature>
<keyword evidence="1" id="KW-0812">Transmembrane</keyword>
<dbReference type="STRING" id="1797589.A2784_03200"/>
<name>A0A1G1VK62_9BACT</name>
<accession>A0A1G1VK62</accession>
<proteinExistence type="predicted"/>
<keyword evidence="1" id="KW-1133">Transmembrane helix</keyword>
<feature type="transmembrane region" description="Helical" evidence="1">
    <location>
        <begin position="174"/>
        <end position="192"/>
    </location>
</feature>
<sequence length="420" mass="47815">MPLLYASDLITQYLPWYYLVQLHLRRFQLPYWVPDLYSTGYPLLAEGETGVLSPINALILFLFPFSYAVTLLYLTYALIAVSGTYCFLCRHRLTKISSLLGGLIFTFSGFMVSRYFQPSIIFSAALLPWGMLAVHRQSWWLPLIIYLQVTAGHLQIALISAMAYAFYAFTHLRLYALVLILLGLGLSAVQLLPSVKLYQLSDRRSWDPMVRFTYSLPPAHLLTYISPKAFGISAPGDNLGFRQFGGSFWEFNLTIWTLPFLLSLLPLFLKRSPAVWILYGLWVLFLILSFGGYTPLYRLLARSPEFPFRAPSRFLLIPTFAAAALAAHGFNQLARRRQFLGFGLILVSIVWQATDQLRDYFLISPSWQTLTTLTSPLLLSQTVNPALFVVKFHQGLIITLLSFLILLYAKNRFQKLTPAS</sequence>
<evidence type="ECO:0000256" key="1">
    <source>
        <dbReference type="SAM" id="Phobius"/>
    </source>
</evidence>
<feature type="transmembrane region" description="Helical" evidence="1">
    <location>
        <begin position="58"/>
        <end position="88"/>
    </location>
</feature>
<comment type="caution">
    <text evidence="2">The sequence shown here is derived from an EMBL/GenBank/DDBJ whole genome shotgun (WGS) entry which is preliminary data.</text>
</comment>
<dbReference type="EMBL" id="MHCH01000061">
    <property type="protein sequence ID" value="OGY15682.1"/>
    <property type="molecule type" value="Genomic_DNA"/>
</dbReference>
<reference evidence="2 3" key="1">
    <citation type="journal article" date="2016" name="Nat. Commun.">
        <title>Thousands of microbial genomes shed light on interconnected biogeochemical processes in an aquifer system.</title>
        <authorList>
            <person name="Anantharaman K."/>
            <person name="Brown C.T."/>
            <person name="Hug L.A."/>
            <person name="Sharon I."/>
            <person name="Castelle C.J."/>
            <person name="Probst A.J."/>
            <person name="Thomas B.C."/>
            <person name="Singh A."/>
            <person name="Wilkins M.J."/>
            <person name="Karaoz U."/>
            <person name="Brodie E.L."/>
            <person name="Williams K.H."/>
            <person name="Hubbard S.S."/>
            <person name="Banfield J.F."/>
        </authorList>
    </citation>
    <scope>NUCLEOTIDE SEQUENCE [LARGE SCALE GENOMIC DNA]</scope>
</reference>
<protein>
    <recommendedName>
        <fullName evidence="4">Membrane protein 6-pyruvoyl-tetrahydropterin synthase-related domain-containing protein</fullName>
    </recommendedName>
</protein>
<dbReference type="AlphaFoldDB" id="A0A1G1VK62"/>
<feature type="transmembrane region" description="Helical" evidence="1">
    <location>
        <begin position="386"/>
        <end position="409"/>
    </location>
</feature>
<feature type="transmembrane region" description="Helical" evidence="1">
    <location>
        <begin position="100"/>
        <end position="127"/>
    </location>
</feature>
<evidence type="ECO:0008006" key="4">
    <source>
        <dbReference type="Google" id="ProtNLM"/>
    </source>
</evidence>
<feature type="transmembrane region" description="Helical" evidence="1">
    <location>
        <begin position="276"/>
        <end position="294"/>
    </location>
</feature>
<gene>
    <name evidence="2" type="ORF">A2784_03200</name>
</gene>
<feature type="transmembrane region" description="Helical" evidence="1">
    <location>
        <begin position="251"/>
        <end position="269"/>
    </location>
</feature>
<evidence type="ECO:0000313" key="2">
    <source>
        <dbReference type="EMBL" id="OGY15682.1"/>
    </source>
</evidence>
<keyword evidence="1" id="KW-0472">Membrane</keyword>
<organism evidence="2 3">
    <name type="scientific">Candidatus Chisholmbacteria bacterium RIFCSPHIGHO2_01_FULL_48_12</name>
    <dbReference type="NCBI Taxonomy" id="1797589"/>
    <lineage>
        <taxon>Bacteria</taxon>
        <taxon>Candidatus Chisholmiibacteriota</taxon>
    </lineage>
</organism>
<feature type="transmembrane region" description="Helical" evidence="1">
    <location>
        <begin position="338"/>
        <end position="354"/>
    </location>
</feature>
<feature type="transmembrane region" description="Helical" evidence="1">
    <location>
        <begin position="139"/>
        <end position="167"/>
    </location>
</feature>
<dbReference type="Proteomes" id="UP000177324">
    <property type="component" value="Unassembled WGS sequence"/>
</dbReference>
<evidence type="ECO:0000313" key="3">
    <source>
        <dbReference type="Proteomes" id="UP000177324"/>
    </source>
</evidence>